<protein>
    <submittedName>
        <fullName evidence="1">Uncharacterized protein</fullName>
    </submittedName>
</protein>
<keyword evidence="2" id="KW-1185">Reference proteome</keyword>
<dbReference type="OrthoDB" id="567774at2759"/>
<reference evidence="1 2" key="1">
    <citation type="journal article" date="2009" name="Science">
        <title>Green evolution and dynamic adaptations revealed by genomes of the marine picoeukaryotes Micromonas.</title>
        <authorList>
            <person name="Worden A.Z."/>
            <person name="Lee J.H."/>
            <person name="Mock T."/>
            <person name="Rouze P."/>
            <person name="Simmons M.P."/>
            <person name="Aerts A.L."/>
            <person name="Allen A.E."/>
            <person name="Cuvelier M.L."/>
            <person name="Derelle E."/>
            <person name="Everett M.V."/>
            <person name="Foulon E."/>
            <person name="Grimwood J."/>
            <person name="Gundlach H."/>
            <person name="Henrissat B."/>
            <person name="Napoli C."/>
            <person name="McDonald S.M."/>
            <person name="Parker M.S."/>
            <person name="Rombauts S."/>
            <person name="Salamov A."/>
            <person name="Von Dassow P."/>
            <person name="Badger J.H."/>
            <person name="Coutinho P.M."/>
            <person name="Demir E."/>
            <person name="Dubchak I."/>
            <person name="Gentemann C."/>
            <person name="Eikrem W."/>
            <person name="Gready J.E."/>
            <person name="John U."/>
            <person name="Lanier W."/>
            <person name="Lindquist E.A."/>
            <person name="Lucas S."/>
            <person name="Mayer K.F."/>
            <person name="Moreau H."/>
            <person name="Not F."/>
            <person name="Otillar R."/>
            <person name="Panaud O."/>
            <person name="Pangilinan J."/>
            <person name="Paulsen I."/>
            <person name="Piegu B."/>
            <person name="Poliakov A."/>
            <person name="Robbens S."/>
            <person name="Schmutz J."/>
            <person name="Toulza E."/>
            <person name="Wyss T."/>
            <person name="Zelensky A."/>
            <person name="Zhou K."/>
            <person name="Armbrust E.V."/>
            <person name="Bhattacharya D."/>
            <person name="Goodenough U.W."/>
            <person name="Van de Peer Y."/>
            <person name="Grigoriev I.V."/>
        </authorList>
    </citation>
    <scope>NUCLEOTIDE SEQUENCE [LARGE SCALE GENOMIC DNA]</scope>
    <source>
        <strain evidence="2">RCC299 / NOUM17</strain>
    </source>
</reference>
<evidence type="ECO:0000313" key="1">
    <source>
        <dbReference type="EMBL" id="ACO65823.1"/>
    </source>
</evidence>
<dbReference type="EMBL" id="CP001329">
    <property type="protein sequence ID" value="ACO65823.1"/>
    <property type="molecule type" value="Genomic_DNA"/>
</dbReference>
<sequence>MGGMNADALLSRNAEILKLLDAATRARGDGAPTERELALAAEAEANIAALASAAPPRALMPGCSTSSTAPSESSNGAAPFKTFVEVARAEGLLRLPCDVPPRAHVAPVANGQLPGVPVVPMVSGVEDVDDDVPGYVPRAADGTAFRKDETTGRLYYDGPNGDVPRGDARVTYFAPAAGPPAGFQWHLVPGANRLRSRDEVRFYTRADVVSQDPLDAGAVFRFDVRRPKLGHGVSFNIGAGEDGSPLLSYSKLRALYELPDGSKWCEHVDYYDLDDVRQTARAVGHKVWRRTVLLPDHDEERELVRVRGRRHTRMSKCEYESWIYTAEEYNREASSGGLTGKEAFYWRVGFDPETIRQVEVRD</sequence>
<dbReference type="GeneID" id="8246121"/>
<dbReference type="RefSeq" id="XP_002504565.1">
    <property type="nucleotide sequence ID" value="XM_002504519.1"/>
</dbReference>
<dbReference type="InParanoid" id="C1EC24"/>
<proteinExistence type="predicted"/>
<dbReference type="AlphaFoldDB" id="C1EC24"/>
<evidence type="ECO:0000313" key="2">
    <source>
        <dbReference type="Proteomes" id="UP000002009"/>
    </source>
</evidence>
<dbReference type="Proteomes" id="UP000002009">
    <property type="component" value="Chromosome 9"/>
</dbReference>
<gene>
    <name evidence="1" type="ORF">MICPUN_61268</name>
</gene>
<organism evidence="1 2">
    <name type="scientific">Micromonas commoda (strain RCC299 / NOUM17 / CCMP2709)</name>
    <name type="common">Picoplanktonic green alga</name>
    <dbReference type="NCBI Taxonomy" id="296587"/>
    <lineage>
        <taxon>Eukaryota</taxon>
        <taxon>Viridiplantae</taxon>
        <taxon>Chlorophyta</taxon>
        <taxon>Mamiellophyceae</taxon>
        <taxon>Mamiellales</taxon>
        <taxon>Mamiellaceae</taxon>
        <taxon>Micromonas</taxon>
    </lineage>
</organism>
<name>C1EC24_MICCC</name>
<dbReference type="KEGG" id="mis:MICPUN_61268"/>
<accession>C1EC24</accession>